<proteinExistence type="inferred from homology"/>
<dbReference type="HAMAP" id="MF_01838">
    <property type="entry name" value="FabV_reductase"/>
    <property type="match status" value="1"/>
</dbReference>
<accession>A0ABY1JMV0</accession>
<dbReference type="InterPro" id="IPR024910">
    <property type="entry name" value="Enoyl-CoA_Rdtase_cat_dom"/>
</dbReference>
<reference evidence="13 14" key="1">
    <citation type="submission" date="2017-01" db="EMBL/GenBank/DDBJ databases">
        <authorList>
            <person name="Varghese N."/>
            <person name="Submissions S."/>
        </authorList>
    </citation>
    <scope>NUCLEOTIDE SEQUENCE [LARGE SCALE GENOMIC DNA]</scope>
    <source>
        <strain evidence="13 14">ATCC 23464</strain>
    </source>
</reference>
<keyword evidence="7 9" id="KW-0275">Fatty acid biosynthesis</keyword>
<evidence type="ECO:0000256" key="4">
    <source>
        <dbReference type="ARBA" id="ARBA00023002"/>
    </source>
</evidence>
<comment type="pathway">
    <text evidence="9">Lipid metabolism; fatty acid biosynthesis.</text>
</comment>
<evidence type="ECO:0000259" key="12">
    <source>
        <dbReference type="Pfam" id="PF12242"/>
    </source>
</evidence>
<dbReference type="Proteomes" id="UP000186666">
    <property type="component" value="Unassembled WGS sequence"/>
</dbReference>
<sequence>MIIKPRTRGFICTTSHPVGCASQVQQQIEYVQANPAIKGPRNVLVIGASTGYGLASRIVAAFGAQANTVGVYRPSGGSEKRTASAGWYNSAAFEKAAEAAGLKSYSVTGDAFSSETKDKTIELIRTELGQVDLVIYSVASPRRVDPQTGEMVNSVLKPIGKSFTNQTVNFHTGEVSQVTIEEATEQEVHDTVTVMGGDDWQLWIDGLRQAGVLADNATTIAYSYIGSEITQAIYRDGSIGQAKDHLEATALQMNDQLAIGGGRAYVCVSKALVTQSSSAIPVVPLYVSALYKVMKEKGLHEGCIEQTYRLFNERLYTDNGTPVDEKGRIRIDDWELREDVQAEVTQIWNQITTENIYELTDLKGYTREFFQLFGFESEGVDYDADINPDVQVPNSQ</sequence>
<comment type="function">
    <text evidence="9">Involved in the fatty acid synthesis (FAS II). Catalyzes the reduction of a carbon-carbon double bond in an enoyl moiety that is covalently linked to a coenzyme A (CoA).</text>
</comment>
<feature type="binding site" evidence="9">
    <location>
        <position position="243"/>
    </location>
    <ligand>
        <name>NAD(+)</name>
        <dbReference type="ChEBI" id="CHEBI:57540"/>
    </ligand>
</feature>
<comment type="catalytic activity">
    <reaction evidence="8 9">
        <text>a 2,3-saturated acyl-CoA + NAD(+) = a (2E)-enoyl-CoA + NADH + H(+)</text>
        <dbReference type="Rhea" id="RHEA:18177"/>
        <dbReference type="ChEBI" id="CHEBI:15378"/>
        <dbReference type="ChEBI" id="CHEBI:57540"/>
        <dbReference type="ChEBI" id="CHEBI:57945"/>
        <dbReference type="ChEBI" id="CHEBI:58856"/>
        <dbReference type="ChEBI" id="CHEBI:65111"/>
        <dbReference type="EC" id="1.3.1.44"/>
    </reaction>
</comment>
<evidence type="ECO:0000256" key="6">
    <source>
        <dbReference type="ARBA" id="ARBA00023098"/>
    </source>
</evidence>
<keyword evidence="2 9" id="KW-0444">Lipid biosynthesis</keyword>
<feature type="binding site" evidence="9">
    <location>
        <begin position="110"/>
        <end position="111"/>
    </location>
    <ligand>
        <name>NAD(+)</name>
        <dbReference type="ChEBI" id="CHEBI:57540"/>
    </ligand>
</feature>
<dbReference type="EMBL" id="FTNK01000002">
    <property type="protein sequence ID" value="SIQ47493.1"/>
    <property type="molecule type" value="Genomic_DNA"/>
</dbReference>
<comment type="caution">
    <text evidence="9">Lacks conserved residue(s) required for the propagation of feature annotation.</text>
</comment>
<protein>
    <recommendedName>
        <fullName evidence="9">Trans-2-enoyl-CoA reductase [NADH]</fullName>
        <shortName evidence="9">TER</shortName>
        <ecNumber evidence="9">1.3.1.44</ecNumber>
    </recommendedName>
</protein>
<comment type="caution">
    <text evidence="13">The sequence shown here is derived from an EMBL/GenBank/DDBJ whole genome shotgun (WGS) entry which is preliminary data.</text>
</comment>
<comment type="similarity">
    <text evidence="9">Belongs to the TER reductase family.</text>
</comment>
<evidence type="ECO:0000256" key="3">
    <source>
        <dbReference type="ARBA" id="ARBA00022832"/>
    </source>
</evidence>
<dbReference type="InterPro" id="IPR024906">
    <property type="entry name" value="Eno_Rdtase_FAD-bd_dom"/>
</dbReference>
<dbReference type="NCBIfam" id="NF010177">
    <property type="entry name" value="PRK13656.1"/>
    <property type="match status" value="1"/>
</dbReference>
<name>A0ABY1JMV0_9BACL</name>
<feature type="binding site" evidence="9">
    <location>
        <begin position="47"/>
        <end position="52"/>
    </location>
    <ligand>
        <name>NAD(+)</name>
        <dbReference type="ChEBI" id="CHEBI:57540"/>
    </ligand>
</feature>
<dbReference type="Gene3D" id="3.40.50.720">
    <property type="entry name" value="NAD(P)-binding Rossmann-like Domain"/>
    <property type="match status" value="1"/>
</dbReference>
<evidence type="ECO:0000256" key="9">
    <source>
        <dbReference type="HAMAP-Rule" id="MF_01838"/>
    </source>
</evidence>
<dbReference type="EC" id="1.3.1.44" evidence="9"/>
<dbReference type="NCBIfam" id="NF043048">
    <property type="entry name" value="EnoyACPredFabV"/>
    <property type="match status" value="1"/>
</dbReference>
<dbReference type="RefSeq" id="WP_068580753.1">
    <property type="nucleotide sequence ID" value="NZ_FTNK01000002.1"/>
</dbReference>
<evidence type="ECO:0000256" key="5">
    <source>
        <dbReference type="ARBA" id="ARBA00023027"/>
    </source>
</evidence>
<organism evidence="13 14">
    <name type="scientific">Paenibacillus macquariensis</name>
    <dbReference type="NCBI Taxonomy" id="948756"/>
    <lineage>
        <taxon>Bacteria</taxon>
        <taxon>Bacillati</taxon>
        <taxon>Bacillota</taxon>
        <taxon>Bacilli</taxon>
        <taxon>Bacillales</taxon>
        <taxon>Paenibacillaceae</taxon>
        <taxon>Paenibacillus</taxon>
    </lineage>
</organism>
<keyword evidence="3 9" id="KW-0276">Fatty acid metabolism</keyword>
<evidence type="ECO:0000259" key="10">
    <source>
        <dbReference type="Pfam" id="PF07055"/>
    </source>
</evidence>
<dbReference type="Pfam" id="PF12242">
    <property type="entry name" value="Eno-Rase_NADH_b"/>
    <property type="match status" value="1"/>
</dbReference>
<feature type="binding site" evidence="9">
    <location>
        <begin position="272"/>
        <end position="274"/>
    </location>
    <ligand>
        <name>NAD(+)</name>
        <dbReference type="ChEBI" id="CHEBI:57540"/>
    </ligand>
</feature>
<dbReference type="SUPFAM" id="SSF51735">
    <property type="entry name" value="NAD(P)-binding Rossmann-fold domains"/>
    <property type="match status" value="1"/>
</dbReference>
<dbReference type="InterPro" id="IPR010758">
    <property type="entry name" value="Trans-2-enoyl-CoA_reductase"/>
</dbReference>
<feature type="domain" description="Enoyl reductase FAD binding" evidence="10">
    <location>
        <begin position="323"/>
        <end position="386"/>
    </location>
</feature>
<evidence type="ECO:0000256" key="7">
    <source>
        <dbReference type="ARBA" id="ARBA00023160"/>
    </source>
</evidence>
<feature type="binding site" evidence="9">
    <location>
        <position position="224"/>
    </location>
    <ligand>
        <name>substrate</name>
    </ligand>
</feature>
<evidence type="ECO:0000313" key="14">
    <source>
        <dbReference type="Proteomes" id="UP000186666"/>
    </source>
</evidence>
<gene>
    <name evidence="9" type="primary">fabV</name>
    <name evidence="13" type="ORF">SAMN05421578_102157</name>
</gene>
<comment type="subunit">
    <text evidence="1 9">Monomer.</text>
</comment>
<dbReference type="InterPro" id="IPR036291">
    <property type="entry name" value="NAD(P)-bd_dom_sf"/>
</dbReference>
<feature type="binding site" evidence="9">
    <location>
        <begin position="138"/>
        <end position="139"/>
    </location>
    <ligand>
        <name>NAD(+)</name>
        <dbReference type="ChEBI" id="CHEBI:57540"/>
    </ligand>
</feature>
<evidence type="ECO:0000259" key="11">
    <source>
        <dbReference type="Pfam" id="PF12241"/>
    </source>
</evidence>
<evidence type="ECO:0000256" key="1">
    <source>
        <dbReference type="ARBA" id="ARBA00011245"/>
    </source>
</evidence>
<feature type="domain" description="Trans-2-enoyl-CoA reductase-like NAD(P)H binding" evidence="12">
    <location>
        <begin position="2"/>
        <end position="76"/>
    </location>
</feature>
<evidence type="ECO:0000256" key="2">
    <source>
        <dbReference type="ARBA" id="ARBA00022516"/>
    </source>
</evidence>
<keyword evidence="4 9" id="KW-0560">Oxidoreductase</keyword>
<dbReference type="Pfam" id="PF07055">
    <property type="entry name" value="Eno-Rase_FAD_bd"/>
    <property type="match status" value="1"/>
</dbReference>
<keyword evidence="6 9" id="KW-0443">Lipid metabolism</keyword>
<evidence type="ECO:0000256" key="8">
    <source>
        <dbReference type="ARBA" id="ARBA00048302"/>
    </source>
</evidence>
<dbReference type="PANTHER" id="PTHR37480:SF1">
    <property type="entry name" value="ENOYL-[ACYL-CARRIER-PROTEIN] REDUCTASE [NADH]"/>
    <property type="match status" value="1"/>
</dbReference>
<keyword evidence="5 9" id="KW-0520">NAD</keyword>
<dbReference type="PANTHER" id="PTHR37480">
    <property type="entry name" value="ENOYL-[ACYL-CARRIER-PROTEIN] REDUCTASE [NADH]"/>
    <property type="match status" value="1"/>
</dbReference>
<dbReference type="InterPro" id="IPR050048">
    <property type="entry name" value="FabV-like_NADH_b"/>
</dbReference>
<keyword evidence="14" id="KW-1185">Reference proteome</keyword>
<feature type="active site" description="Proton donor" evidence="9">
    <location>
        <position position="234"/>
    </location>
</feature>
<evidence type="ECO:0000313" key="13">
    <source>
        <dbReference type="EMBL" id="SIQ47493.1"/>
    </source>
</evidence>
<dbReference type="Pfam" id="PF12241">
    <property type="entry name" value="Enoyl_reductase"/>
    <property type="match status" value="1"/>
</dbReference>
<feature type="domain" description="Trans-2-enoyl-CoA reductase catalytic" evidence="11">
    <location>
        <begin position="81"/>
        <end position="316"/>
    </location>
</feature>